<feature type="domain" description="Fumarylacetoacetase-like C-terminal" evidence="3">
    <location>
        <begin position="89"/>
        <end position="295"/>
    </location>
</feature>
<dbReference type="AlphaFoldDB" id="A0A7T6ZEW3"/>
<evidence type="ECO:0000256" key="1">
    <source>
        <dbReference type="ARBA" id="ARBA00010211"/>
    </source>
</evidence>
<gene>
    <name evidence="4" type="ORF">HUG20_02165</name>
</gene>
<dbReference type="GO" id="GO:0016853">
    <property type="term" value="F:isomerase activity"/>
    <property type="evidence" value="ECO:0007669"/>
    <property type="project" value="UniProtKB-ARBA"/>
</dbReference>
<dbReference type="PANTHER" id="PTHR42796">
    <property type="entry name" value="FUMARYLACETOACETATE HYDROLASE DOMAIN-CONTAINING PROTEIN 2A-RELATED"/>
    <property type="match status" value="1"/>
</dbReference>
<dbReference type="GO" id="GO:0016787">
    <property type="term" value="F:hydrolase activity"/>
    <property type="evidence" value="ECO:0007669"/>
    <property type="project" value="UniProtKB-KW"/>
</dbReference>
<keyword evidence="4" id="KW-0378">Hydrolase</keyword>
<dbReference type="InterPro" id="IPR051121">
    <property type="entry name" value="FAH"/>
</dbReference>
<dbReference type="Proteomes" id="UP000595349">
    <property type="component" value="Chromosome"/>
</dbReference>
<evidence type="ECO:0000259" key="3">
    <source>
        <dbReference type="Pfam" id="PF01557"/>
    </source>
</evidence>
<evidence type="ECO:0000256" key="2">
    <source>
        <dbReference type="ARBA" id="ARBA00022723"/>
    </source>
</evidence>
<protein>
    <submittedName>
        <fullName evidence="4">Fumarylacetoacetate hydrolase family protein</fullName>
    </submittedName>
</protein>
<evidence type="ECO:0000313" key="5">
    <source>
        <dbReference type="Proteomes" id="UP000595349"/>
    </source>
</evidence>
<sequence length="299" mass="33388">MKLCTYQQNGERFLGVSVEEGIVNVKKALENQPQEGIPIRLEELLLSDGTNLLESLKQYISNLSLSNQSHLLLNEEDVDFETPIANPEKIICVGLNYQRHADETGSPYPEVPILFNKFNNTLTSHRSEIAVPKVTDQMDYEVELAVIVGKEMKDVPEDRALDYVFGYSTANDLSARDLQTRTPQWLLGKTCDDFSPIGPFVVTSDEIKDPQTLDLKTTVNGEVRQDSNTSDMIFSCKSILSYISRHMTLKPGDIILTGTPEGVALGMPEDKREFLKPGDEVTVEIEKLGSLTNTFVEAK</sequence>
<organism evidence="4 5">
    <name type="scientific">Salicibibacter cibi</name>
    <dbReference type="NCBI Taxonomy" id="2743001"/>
    <lineage>
        <taxon>Bacteria</taxon>
        <taxon>Bacillati</taxon>
        <taxon>Bacillota</taxon>
        <taxon>Bacilli</taxon>
        <taxon>Bacillales</taxon>
        <taxon>Bacillaceae</taxon>
        <taxon>Salicibibacter</taxon>
    </lineage>
</organism>
<name>A0A7T6ZEW3_9BACI</name>
<dbReference type="FunFam" id="3.90.850.10:FF:000002">
    <property type="entry name" value="2-hydroxyhepta-2,4-diene-1,7-dioate isomerase"/>
    <property type="match status" value="1"/>
</dbReference>
<accession>A0A7T6ZEW3</accession>
<dbReference type="GO" id="GO:0046872">
    <property type="term" value="F:metal ion binding"/>
    <property type="evidence" value="ECO:0007669"/>
    <property type="project" value="UniProtKB-KW"/>
</dbReference>
<evidence type="ECO:0000313" key="4">
    <source>
        <dbReference type="EMBL" id="QQK81821.1"/>
    </source>
</evidence>
<dbReference type="Pfam" id="PF01557">
    <property type="entry name" value="FAA_hydrolase"/>
    <property type="match status" value="1"/>
</dbReference>
<comment type="similarity">
    <text evidence="1">Belongs to the FAH family.</text>
</comment>
<keyword evidence="5" id="KW-1185">Reference proteome</keyword>
<keyword evidence="2" id="KW-0479">Metal-binding</keyword>
<dbReference type="PANTHER" id="PTHR42796:SF4">
    <property type="entry name" value="FUMARYLACETOACETATE HYDROLASE DOMAIN-CONTAINING PROTEIN 2A"/>
    <property type="match status" value="1"/>
</dbReference>
<dbReference type="GO" id="GO:0019752">
    <property type="term" value="P:carboxylic acid metabolic process"/>
    <property type="evidence" value="ECO:0007669"/>
    <property type="project" value="UniProtKB-ARBA"/>
</dbReference>
<reference evidence="4 5" key="1">
    <citation type="submission" date="2020-06" db="EMBL/GenBank/DDBJ databases">
        <title>Genomic analysis of Salicibibacter sp. NKC21-4.</title>
        <authorList>
            <person name="Oh Y.J."/>
        </authorList>
    </citation>
    <scope>NUCLEOTIDE SEQUENCE [LARGE SCALE GENOMIC DNA]</scope>
    <source>
        <strain evidence="4 5">NKC21-4</strain>
    </source>
</reference>
<proteinExistence type="inferred from homology"/>
<dbReference type="InterPro" id="IPR011234">
    <property type="entry name" value="Fumarylacetoacetase-like_C"/>
</dbReference>
<dbReference type="EMBL" id="CP054706">
    <property type="protein sequence ID" value="QQK81821.1"/>
    <property type="molecule type" value="Genomic_DNA"/>
</dbReference>
<dbReference type="Gene3D" id="3.90.850.10">
    <property type="entry name" value="Fumarylacetoacetase-like, C-terminal domain"/>
    <property type="match status" value="1"/>
</dbReference>
<dbReference type="InterPro" id="IPR036663">
    <property type="entry name" value="Fumarylacetoacetase_C_sf"/>
</dbReference>
<dbReference type="SUPFAM" id="SSF56529">
    <property type="entry name" value="FAH"/>
    <property type="match status" value="1"/>
</dbReference>
<dbReference type="KEGG" id="scib:HUG20_02165"/>